<keyword evidence="1" id="KW-0732">Signal</keyword>
<dbReference type="SMART" id="SM00034">
    <property type="entry name" value="CLECT"/>
    <property type="match status" value="1"/>
</dbReference>
<dbReference type="InterPro" id="IPR001304">
    <property type="entry name" value="C-type_lectin-like"/>
</dbReference>
<dbReference type="InterPro" id="IPR051004">
    <property type="entry name" value="DC-SIGN_domain-containing"/>
</dbReference>
<organism evidence="3 4">
    <name type="scientific">Patiria miniata</name>
    <name type="common">Bat star</name>
    <name type="synonym">Asterina miniata</name>
    <dbReference type="NCBI Taxonomy" id="46514"/>
    <lineage>
        <taxon>Eukaryota</taxon>
        <taxon>Metazoa</taxon>
        <taxon>Echinodermata</taxon>
        <taxon>Eleutherozoa</taxon>
        <taxon>Asterozoa</taxon>
        <taxon>Asteroidea</taxon>
        <taxon>Valvatacea</taxon>
        <taxon>Valvatida</taxon>
        <taxon>Asterinidae</taxon>
        <taxon>Patiria</taxon>
    </lineage>
</organism>
<dbReference type="PANTHER" id="PTHR22802:SF456">
    <property type="entry name" value="FI01427P"/>
    <property type="match status" value="1"/>
</dbReference>
<dbReference type="InterPro" id="IPR016187">
    <property type="entry name" value="CTDL_fold"/>
</dbReference>
<dbReference type="GeneID" id="119728430"/>
<reference evidence="3" key="1">
    <citation type="submission" date="2022-11" db="UniProtKB">
        <authorList>
            <consortium name="EnsemblMetazoa"/>
        </authorList>
    </citation>
    <scope>IDENTIFICATION</scope>
</reference>
<dbReference type="InterPro" id="IPR016186">
    <property type="entry name" value="C-type_lectin-like/link_sf"/>
</dbReference>
<dbReference type="PROSITE" id="PS50041">
    <property type="entry name" value="C_TYPE_LECTIN_2"/>
    <property type="match status" value="1"/>
</dbReference>
<proteinExistence type="predicted"/>
<dbReference type="Proteomes" id="UP000887568">
    <property type="component" value="Unplaced"/>
</dbReference>
<feature type="domain" description="C-type lectin" evidence="2">
    <location>
        <begin position="35"/>
        <end position="158"/>
    </location>
</feature>
<protein>
    <recommendedName>
        <fullName evidence="2">C-type lectin domain-containing protein</fullName>
    </recommendedName>
</protein>
<accession>A0A913ZZ37</accession>
<sequence>MKTLLLATVLATIGQLALTACPSSSGGSGAPWREAGDACYQAVLIPSKWTLARDTCEKLHPGAHLATVTSDMETWHMFNSFRDDVDLTVCRSFFHWIGVTDIGHDDVFKLIDGGDYENWSSFVEPLHKPNQEDCGAISPHTGSWYGDPCANEHCFVCEVAAI</sequence>
<feature type="chain" id="PRO_5037724036" description="C-type lectin domain-containing protein" evidence="1">
    <location>
        <begin position="20"/>
        <end position="162"/>
    </location>
</feature>
<evidence type="ECO:0000313" key="3">
    <source>
        <dbReference type="EnsemblMetazoa" id="XP_038056590.1"/>
    </source>
</evidence>
<dbReference type="AlphaFoldDB" id="A0A913ZZ37"/>
<dbReference type="Pfam" id="PF00059">
    <property type="entry name" value="Lectin_C"/>
    <property type="match status" value="1"/>
</dbReference>
<keyword evidence="4" id="KW-1185">Reference proteome</keyword>
<dbReference type="RefSeq" id="XP_038056590.1">
    <property type="nucleotide sequence ID" value="XM_038200662.1"/>
</dbReference>
<evidence type="ECO:0000259" key="2">
    <source>
        <dbReference type="PROSITE" id="PS50041"/>
    </source>
</evidence>
<name>A0A913ZZ37_PATMI</name>
<evidence type="ECO:0000313" key="4">
    <source>
        <dbReference type="Proteomes" id="UP000887568"/>
    </source>
</evidence>
<dbReference type="Gene3D" id="3.10.100.10">
    <property type="entry name" value="Mannose-Binding Protein A, subunit A"/>
    <property type="match status" value="1"/>
</dbReference>
<evidence type="ECO:0000256" key="1">
    <source>
        <dbReference type="SAM" id="SignalP"/>
    </source>
</evidence>
<feature type="signal peptide" evidence="1">
    <location>
        <begin position="1"/>
        <end position="19"/>
    </location>
</feature>
<dbReference type="CDD" id="cd00037">
    <property type="entry name" value="CLECT"/>
    <property type="match status" value="1"/>
</dbReference>
<dbReference type="PANTHER" id="PTHR22802">
    <property type="entry name" value="C-TYPE LECTIN SUPERFAMILY MEMBER"/>
    <property type="match status" value="1"/>
</dbReference>
<dbReference type="SUPFAM" id="SSF56436">
    <property type="entry name" value="C-type lectin-like"/>
    <property type="match status" value="1"/>
</dbReference>
<dbReference type="PROSITE" id="PS51257">
    <property type="entry name" value="PROKAR_LIPOPROTEIN"/>
    <property type="match status" value="1"/>
</dbReference>
<dbReference type="EnsemblMetazoa" id="XM_038200662.1">
    <property type="protein sequence ID" value="XP_038056590.1"/>
    <property type="gene ID" value="LOC119728430"/>
</dbReference>